<dbReference type="EMBL" id="LAZR01043064">
    <property type="protein sequence ID" value="KKL07987.1"/>
    <property type="molecule type" value="Genomic_DNA"/>
</dbReference>
<proteinExistence type="predicted"/>
<evidence type="ECO:0000313" key="1">
    <source>
        <dbReference type="EMBL" id="KKL07987.1"/>
    </source>
</evidence>
<comment type="caution">
    <text evidence="1">The sequence shown here is derived from an EMBL/GenBank/DDBJ whole genome shotgun (WGS) entry which is preliminary data.</text>
</comment>
<feature type="non-terminal residue" evidence="1">
    <location>
        <position position="33"/>
    </location>
</feature>
<organism evidence="1">
    <name type="scientific">marine sediment metagenome</name>
    <dbReference type="NCBI Taxonomy" id="412755"/>
    <lineage>
        <taxon>unclassified sequences</taxon>
        <taxon>metagenomes</taxon>
        <taxon>ecological metagenomes</taxon>
    </lineage>
</organism>
<reference evidence="1" key="1">
    <citation type="journal article" date="2015" name="Nature">
        <title>Complex archaea that bridge the gap between prokaryotes and eukaryotes.</title>
        <authorList>
            <person name="Spang A."/>
            <person name="Saw J.H."/>
            <person name="Jorgensen S.L."/>
            <person name="Zaremba-Niedzwiedzka K."/>
            <person name="Martijn J."/>
            <person name="Lind A.E."/>
            <person name="van Eijk R."/>
            <person name="Schleper C."/>
            <person name="Guy L."/>
            <person name="Ettema T.J."/>
        </authorList>
    </citation>
    <scope>NUCLEOTIDE SEQUENCE</scope>
</reference>
<sequence length="33" mass="4040">MDKNIFIERTPSRTLFRYAKFFMLVAVMGRRED</sequence>
<protein>
    <submittedName>
        <fullName evidence="1">Uncharacterized protein</fullName>
    </submittedName>
</protein>
<dbReference type="AlphaFoldDB" id="A0A0F9B2G6"/>
<accession>A0A0F9B2G6</accession>
<gene>
    <name evidence="1" type="ORF">LCGC14_2580430</name>
</gene>
<name>A0A0F9B2G6_9ZZZZ</name>